<comment type="caution">
    <text evidence="1">The sequence shown here is derived from an EMBL/GenBank/DDBJ whole genome shotgun (WGS) entry which is preliminary data.</text>
</comment>
<evidence type="ECO:0000313" key="2">
    <source>
        <dbReference type="Proteomes" id="UP000537862"/>
    </source>
</evidence>
<proteinExistence type="predicted"/>
<sequence>MLKVSFIHNENYFKLKDQLESLFNSQLKHKYKIMDNPDVYPSVDIFLENELCNVKNGKYSSVLIFIDEDILIPEELKYVYLFHQLNPPYKGCDKVAGNRVYLQQQISFGLKRINFIRSNFNDKMIRSILIMPRRNFSSSTLEQLFRTIIEIKRNKGNEHTNQIQRLFYEFIDQHKKPKSKSDNANIKYMRDDNDVFFRLGEEKHGQAETKQPPHDNDCILSSYFRFGVRLNRDIHFNVSSSDAYIATSSKFWNCHRKPYWVKKNTSHLNIFPNDFIR</sequence>
<protein>
    <submittedName>
        <fullName evidence="1">Uncharacterized protein</fullName>
    </submittedName>
</protein>
<gene>
    <name evidence="1" type="ORF">HKX39_05440</name>
</gene>
<accession>A0A849P7V0</accession>
<dbReference type="AlphaFoldDB" id="A0A849P7V0"/>
<dbReference type="RefSeq" id="WP_171680321.1">
    <property type="nucleotide sequence ID" value="NZ_JABGBN010000003.1"/>
</dbReference>
<dbReference type="Proteomes" id="UP000537862">
    <property type="component" value="Unassembled WGS sequence"/>
</dbReference>
<keyword evidence="2" id="KW-1185">Reference proteome</keyword>
<reference evidence="1 2" key="1">
    <citation type="submission" date="2020-05" db="EMBL/GenBank/DDBJ databases">
        <authorList>
            <person name="Niu N."/>
        </authorList>
    </citation>
    <scope>NUCLEOTIDE SEQUENCE [LARGE SCALE GENOMIC DNA]</scope>
    <source>
        <strain evidence="1 2">3340-03</strain>
    </source>
</reference>
<name>A0A849P7V0_9BURK</name>
<organism evidence="1 2">
    <name type="scientific">Pelistega suis</name>
    <dbReference type="NCBI Taxonomy" id="1631957"/>
    <lineage>
        <taxon>Bacteria</taxon>
        <taxon>Pseudomonadati</taxon>
        <taxon>Pseudomonadota</taxon>
        <taxon>Betaproteobacteria</taxon>
        <taxon>Burkholderiales</taxon>
        <taxon>Alcaligenaceae</taxon>
        <taxon>Pelistega</taxon>
    </lineage>
</organism>
<dbReference type="EMBL" id="JABGBN010000003">
    <property type="protein sequence ID" value="NOL51618.1"/>
    <property type="molecule type" value="Genomic_DNA"/>
</dbReference>
<evidence type="ECO:0000313" key="1">
    <source>
        <dbReference type="EMBL" id="NOL51618.1"/>
    </source>
</evidence>